<dbReference type="Gene3D" id="3.40.630.30">
    <property type="match status" value="1"/>
</dbReference>
<dbReference type="GO" id="GO:0005737">
    <property type="term" value="C:cytoplasm"/>
    <property type="evidence" value="ECO:0007669"/>
    <property type="project" value="TreeGrafter"/>
</dbReference>
<reference evidence="2 3" key="1">
    <citation type="journal article" date="2015" name="Genome Announc.">
        <title>Expanding the biotechnology potential of lactobacilli through comparative genomics of 213 strains and associated genera.</title>
        <authorList>
            <person name="Sun Z."/>
            <person name="Harris H.M."/>
            <person name="McCann A."/>
            <person name="Guo C."/>
            <person name="Argimon S."/>
            <person name="Zhang W."/>
            <person name="Yang X."/>
            <person name="Jeffery I.B."/>
            <person name="Cooney J.C."/>
            <person name="Kagawa T.F."/>
            <person name="Liu W."/>
            <person name="Song Y."/>
            <person name="Salvetti E."/>
            <person name="Wrobel A."/>
            <person name="Rasinkangas P."/>
            <person name="Parkhill J."/>
            <person name="Rea M.C."/>
            <person name="O'Sullivan O."/>
            <person name="Ritari J."/>
            <person name="Douillard F.P."/>
            <person name="Paul Ross R."/>
            <person name="Yang R."/>
            <person name="Briner A.E."/>
            <person name="Felis G.E."/>
            <person name="de Vos W.M."/>
            <person name="Barrangou R."/>
            <person name="Klaenhammer T.R."/>
            <person name="Caufield P.W."/>
            <person name="Cui Y."/>
            <person name="Zhang H."/>
            <person name="O'Toole P.W."/>
        </authorList>
    </citation>
    <scope>NUCLEOTIDE SEQUENCE [LARGE SCALE GENOMIC DNA]</scope>
    <source>
        <strain evidence="2 3">DSM 23026</strain>
    </source>
</reference>
<keyword evidence="3" id="KW-1185">Reference proteome</keyword>
<evidence type="ECO:0000313" key="2">
    <source>
        <dbReference type="EMBL" id="KRO26048.1"/>
    </source>
</evidence>
<dbReference type="InterPro" id="IPR000182">
    <property type="entry name" value="GNAT_dom"/>
</dbReference>
<dbReference type="PANTHER" id="PTHR43792">
    <property type="entry name" value="GNAT FAMILY, PUTATIVE (AFU_ORTHOLOGUE AFUA_3G00765)-RELATED-RELATED"/>
    <property type="match status" value="1"/>
</dbReference>
<dbReference type="PATRIC" id="fig|480391.4.peg.976"/>
<dbReference type="GO" id="GO:0008999">
    <property type="term" value="F:protein-N-terminal-alanine acetyltransferase activity"/>
    <property type="evidence" value="ECO:0007669"/>
    <property type="project" value="TreeGrafter"/>
</dbReference>
<evidence type="ECO:0000259" key="1">
    <source>
        <dbReference type="PROSITE" id="PS51186"/>
    </source>
</evidence>
<comment type="caution">
    <text evidence="2">The sequence shown here is derived from an EMBL/GenBank/DDBJ whole genome shotgun (WGS) entry which is preliminary data.</text>
</comment>
<dbReference type="Proteomes" id="UP000051249">
    <property type="component" value="Unassembled WGS sequence"/>
</dbReference>
<evidence type="ECO:0000313" key="3">
    <source>
        <dbReference type="Proteomes" id="UP000051249"/>
    </source>
</evidence>
<dbReference type="InterPro" id="IPR016181">
    <property type="entry name" value="Acyl_CoA_acyltransferase"/>
</dbReference>
<name>A0A0R2NNP6_9LACO</name>
<dbReference type="EMBL" id="JQCQ01000003">
    <property type="protein sequence ID" value="KRO26048.1"/>
    <property type="molecule type" value="Genomic_DNA"/>
</dbReference>
<feature type="domain" description="N-acetyltransferase" evidence="1">
    <location>
        <begin position="9"/>
        <end position="169"/>
    </location>
</feature>
<dbReference type="SUPFAM" id="SSF55729">
    <property type="entry name" value="Acyl-CoA N-acyltransferases (Nat)"/>
    <property type="match status" value="1"/>
</dbReference>
<dbReference type="Pfam" id="PF13302">
    <property type="entry name" value="Acetyltransf_3"/>
    <property type="match status" value="1"/>
</dbReference>
<dbReference type="InterPro" id="IPR051531">
    <property type="entry name" value="N-acetyltransferase"/>
</dbReference>
<dbReference type="RefSeq" id="WP_057797937.1">
    <property type="nucleotide sequence ID" value="NZ_BJZZ01000003.1"/>
</dbReference>
<dbReference type="OrthoDB" id="9798081at2"/>
<sequence length="172" mass="19786">MPNFETERTILRPINVKDAADLKELFDSPDVTAYLRYDAYADLAEAEQAINDHFSDEKYVFGIEEKKSGKLIGFFEFHPEDKGAILTYALNQSYWGQGLMPEVGEIMVDYGFKQLGFDEFFAHYLRGLNDKSGRVMEKLGMHDDGEIQHVSQDGKEFSLGQYSLTKDEYLKR</sequence>
<dbReference type="PANTHER" id="PTHR43792:SF9">
    <property type="entry name" value="RIBOSOMAL-PROTEIN-ALANINE ACETYLTRANSFERASE"/>
    <property type="match status" value="1"/>
</dbReference>
<proteinExistence type="predicted"/>
<organism evidence="2 3">
    <name type="scientific">Pediococcus argentinicus</name>
    <dbReference type="NCBI Taxonomy" id="480391"/>
    <lineage>
        <taxon>Bacteria</taxon>
        <taxon>Bacillati</taxon>
        <taxon>Bacillota</taxon>
        <taxon>Bacilli</taxon>
        <taxon>Lactobacillales</taxon>
        <taxon>Lactobacillaceae</taxon>
        <taxon>Pediococcus</taxon>
    </lineage>
</organism>
<dbReference type="AlphaFoldDB" id="A0A0R2NNP6"/>
<protein>
    <recommendedName>
        <fullName evidence="1">N-acetyltransferase domain-containing protein</fullName>
    </recommendedName>
</protein>
<accession>A0A0R2NNP6</accession>
<gene>
    <name evidence="2" type="ORF">IV88_GL000962</name>
</gene>
<dbReference type="PROSITE" id="PS51186">
    <property type="entry name" value="GNAT"/>
    <property type="match status" value="1"/>
</dbReference>